<evidence type="ECO:0000256" key="10">
    <source>
        <dbReference type="SAM" id="MobiDB-lite"/>
    </source>
</evidence>
<dbReference type="InterPro" id="IPR046965">
    <property type="entry name" value="Cyclin_A/B-like"/>
</dbReference>
<dbReference type="InterPro" id="IPR039361">
    <property type="entry name" value="Cyclin"/>
</dbReference>
<comment type="function">
    <text evidence="1">Essential for the control of the cell cycle at the G2/M (mitosis) transition.</text>
</comment>
<accession>A0A8C0X9T3</accession>
<dbReference type="CDD" id="cd20565">
    <property type="entry name" value="CYCLIN_CCNB1_rpt1"/>
    <property type="match status" value="1"/>
</dbReference>
<keyword evidence="5 9" id="KW-0195">Cyclin</keyword>
<feature type="region of interest" description="Disordered" evidence="10">
    <location>
        <begin position="27"/>
        <end position="51"/>
    </location>
</feature>
<evidence type="ECO:0000256" key="3">
    <source>
        <dbReference type="ARBA" id="ARBA00022618"/>
    </source>
</evidence>
<evidence type="ECO:0000256" key="4">
    <source>
        <dbReference type="ARBA" id="ARBA00022776"/>
    </source>
</evidence>
<dbReference type="InterPro" id="IPR013763">
    <property type="entry name" value="Cyclin-like_dom"/>
</dbReference>
<evidence type="ECO:0000256" key="5">
    <source>
        <dbReference type="ARBA" id="ARBA00023127"/>
    </source>
</evidence>
<name>A0A8C0X9T3_CASCN</name>
<keyword evidence="3" id="KW-0132">Cell division</keyword>
<comment type="subunit">
    <text evidence="8">Interacts with the CDC2 protein kinase to form a serine/threonine kinase holoenzyme complex also known as maturation promoting factor (MPF). The cyclin subunit imparts substrate specificity to the complex. Binds HEI10. Interacts with catalytically active RALBP1 and CDC2 during mitosis to form an endocytotic complex during interphase. Interacts with CCNF; interaction is required for nuclear localization. Interacts with CDK5RAP3. Interacts with RFPL4A and UBE2A. Interacts with INCA1.</text>
</comment>
<protein>
    <recommendedName>
        <fullName evidence="7">G2/mitotic-specific cyclin-B1</fullName>
    </recommendedName>
</protein>
<dbReference type="AlphaFoldDB" id="A0A8C0X9T3"/>
<feature type="domain" description="Cyclin C-terminal" evidence="12">
    <location>
        <begin position="296"/>
        <end position="377"/>
    </location>
</feature>
<dbReference type="PROSITE" id="PS00292">
    <property type="entry name" value="CYCLINS"/>
    <property type="match status" value="1"/>
</dbReference>
<dbReference type="FunFam" id="1.10.472.10:FF:000198">
    <property type="entry name" value="G2/mitotic-specific cyclin-B1"/>
    <property type="match status" value="1"/>
</dbReference>
<dbReference type="InterPro" id="IPR006671">
    <property type="entry name" value="Cyclin_N"/>
</dbReference>
<dbReference type="InterPro" id="IPR048258">
    <property type="entry name" value="Cyclins_cyclin-box"/>
</dbReference>
<comment type="similarity">
    <text evidence="2">Belongs to the cyclin family. Cyclin AB subfamily.</text>
</comment>
<dbReference type="GO" id="GO:0044772">
    <property type="term" value="P:mitotic cell cycle phase transition"/>
    <property type="evidence" value="ECO:0007669"/>
    <property type="project" value="InterPro"/>
</dbReference>
<feature type="domain" description="Cyclin-like" evidence="11">
    <location>
        <begin position="300"/>
        <end position="382"/>
    </location>
</feature>
<evidence type="ECO:0000256" key="9">
    <source>
        <dbReference type="RuleBase" id="RU000383"/>
    </source>
</evidence>
<evidence type="ECO:0000256" key="1">
    <source>
        <dbReference type="ARBA" id="ARBA00003222"/>
    </source>
</evidence>
<evidence type="ECO:0000256" key="2">
    <source>
        <dbReference type="ARBA" id="ARBA00006955"/>
    </source>
</evidence>
<dbReference type="SUPFAM" id="SSF47954">
    <property type="entry name" value="Cyclin-like"/>
    <property type="match status" value="2"/>
</dbReference>
<feature type="region of interest" description="Disordered" evidence="10">
    <location>
        <begin position="83"/>
        <end position="128"/>
    </location>
</feature>
<evidence type="ECO:0000313" key="13">
    <source>
        <dbReference type="Ensembl" id="ENSCCNP00000022612.1"/>
    </source>
</evidence>
<feature type="compositionally biased region" description="Acidic residues" evidence="10">
    <location>
        <begin position="93"/>
        <end position="103"/>
    </location>
</feature>
<dbReference type="Gene3D" id="1.10.472.10">
    <property type="entry name" value="Cyclin-like"/>
    <property type="match status" value="2"/>
</dbReference>
<feature type="domain" description="Cyclin-like" evidence="11">
    <location>
        <begin position="203"/>
        <end position="287"/>
    </location>
</feature>
<evidence type="ECO:0000256" key="8">
    <source>
        <dbReference type="ARBA" id="ARBA00046806"/>
    </source>
</evidence>
<dbReference type="PANTHER" id="PTHR10177">
    <property type="entry name" value="CYCLINS"/>
    <property type="match status" value="1"/>
</dbReference>
<evidence type="ECO:0000259" key="11">
    <source>
        <dbReference type="SMART" id="SM00385"/>
    </source>
</evidence>
<dbReference type="GO" id="GO:0051301">
    <property type="term" value="P:cell division"/>
    <property type="evidence" value="ECO:0007669"/>
    <property type="project" value="UniProtKB-KW"/>
</dbReference>
<dbReference type="GO" id="GO:0005829">
    <property type="term" value="C:cytosol"/>
    <property type="evidence" value="ECO:0007669"/>
    <property type="project" value="UniProtKB-ARBA"/>
</dbReference>
<proteinExistence type="inferred from homology"/>
<evidence type="ECO:0000256" key="6">
    <source>
        <dbReference type="ARBA" id="ARBA00023306"/>
    </source>
</evidence>
<organism evidence="13">
    <name type="scientific">Castor canadensis</name>
    <name type="common">American beaver</name>
    <dbReference type="NCBI Taxonomy" id="51338"/>
    <lineage>
        <taxon>Eukaryota</taxon>
        <taxon>Metazoa</taxon>
        <taxon>Chordata</taxon>
        <taxon>Craniata</taxon>
        <taxon>Vertebrata</taxon>
        <taxon>Euteleostomi</taxon>
        <taxon>Mammalia</taxon>
        <taxon>Eutheria</taxon>
        <taxon>Euarchontoglires</taxon>
        <taxon>Glires</taxon>
        <taxon>Rodentia</taxon>
        <taxon>Castorimorpha</taxon>
        <taxon>Castoridae</taxon>
        <taxon>Castor</taxon>
    </lineage>
</organism>
<dbReference type="InterPro" id="IPR004367">
    <property type="entry name" value="Cyclin_C-dom"/>
</dbReference>
<dbReference type="InterPro" id="IPR048026">
    <property type="entry name" value="CCNB1_first_cyclin-box"/>
</dbReference>
<reference evidence="13" key="1">
    <citation type="submission" date="2023-09" db="UniProtKB">
        <authorList>
            <consortium name="Ensembl"/>
        </authorList>
    </citation>
    <scope>IDENTIFICATION</scope>
</reference>
<dbReference type="GO" id="GO:0016538">
    <property type="term" value="F:cyclin-dependent protein serine/threonine kinase regulator activity"/>
    <property type="evidence" value="ECO:0007669"/>
    <property type="project" value="InterPro"/>
</dbReference>
<dbReference type="Pfam" id="PF02984">
    <property type="entry name" value="Cyclin_C"/>
    <property type="match status" value="1"/>
</dbReference>
<evidence type="ECO:0000256" key="7">
    <source>
        <dbReference type="ARBA" id="ARBA00035702"/>
    </source>
</evidence>
<dbReference type="PIRSF" id="PIRSF001771">
    <property type="entry name" value="Cyclin_A_B_D_E"/>
    <property type="match status" value="1"/>
</dbReference>
<dbReference type="Ensembl" id="ENSCCNT00000028945.1">
    <property type="protein sequence ID" value="ENSCCNP00000022612.1"/>
    <property type="gene ID" value="ENSCCNG00000022189.1"/>
</dbReference>
<evidence type="ECO:0000259" key="12">
    <source>
        <dbReference type="SMART" id="SM01332"/>
    </source>
</evidence>
<keyword evidence="6" id="KW-0131">Cell cycle</keyword>
<dbReference type="InterPro" id="IPR036915">
    <property type="entry name" value="Cyclin-like_sf"/>
</dbReference>
<dbReference type="SMART" id="SM01332">
    <property type="entry name" value="Cyclin_C"/>
    <property type="match status" value="1"/>
</dbReference>
<keyword evidence="4" id="KW-0498">Mitosis</keyword>
<dbReference type="Pfam" id="PF00134">
    <property type="entry name" value="Cyclin_N"/>
    <property type="match status" value="1"/>
</dbReference>
<dbReference type="SMART" id="SM00385">
    <property type="entry name" value="CYCLIN"/>
    <property type="match status" value="2"/>
</dbReference>
<sequence>MALRVTRNTKINAENKVKVSMAGAKRVPVATAAASKPGLRPRTALGDIGNKNSEQLQARVSLKKEVKTSIAGKIMAKKLPKPVEKAPVCVPEPEPEPDSESEPESVKEEKLSPEPILVDTPSPSPMETSGCAPAEEYLCQAFSDVILAVNDVDAEDGADPNLCSEYVKDIYAYLRQLEEEQSVRPKYLLGREVTGNMRAILIDWLVQVQMKFRLLQETMYMTVSIIDRFMQNNCVPKKMLQLVGVTAMFIASKYEEMYPPEIGDFAFVTNNTYTKHQIRQMEMKILRVLNFGLGRPLPLHFLRRASKIGEVDVEQHTLAKYLMELTMLDYDMVHFPPSQIAAGAFCLALKILDNGEWTIKNKYATSKHAKISILPQLNSALVQDLAKAVAKV</sequence>
<gene>
    <name evidence="13" type="primary">Ccnb1</name>
</gene>